<dbReference type="InterPro" id="IPR036869">
    <property type="entry name" value="J_dom_sf"/>
</dbReference>
<dbReference type="Pfam" id="PF00226">
    <property type="entry name" value="DnaJ"/>
    <property type="match status" value="1"/>
</dbReference>
<gene>
    <name evidence="9" type="primary">LOC106051302</name>
</gene>
<evidence type="ECO:0000256" key="5">
    <source>
        <dbReference type="ARBA" id="ARBA00023288"/>
    </source>
</evidence>
<sequence length="237" mass="26428">MLAVPQLYQHIFIRRHHDPKRCRSGNSLYELLGLRKGATNEEIKKAYRKLALKYHPDKNRDSADAAEKFKEINRANVILTDSTKRGIYDRYGSMGIYAADQFGEENVNTYLVLTSGWCKALAIFCGIITGCYCCFCCCLCCNCCCGKCRPQVPEEDYANLHVSSEEELLREKEEMSSSPDEPVTSQPIALGTGKEEEEADEQTNLSNASQPTYGTEDVITVSAAGDTNINIASNKDH</sequence>
<evidence type="ECO:0000256" key="2">
    <source>
        <dbReference type="ARBA" id="ARBA00023136"/>
    </source>
</evidence>
<protein>
    <submittedName>
        <fullName evidence="9">DnaJ homolog subfamily C member 5-like isoform X1</fullName>
    </submittedName>
</protein>
<dbReference type="OrthoDB" id="445556at2759"/>
<reference evidence="9" key="1">
    <citation type="submission" date="2025-08" db="UniProtKB">
        <authorList>
            <consortium name="RefSeq"/>
        </authorList>
    </citation>
    <scope>IDENTIFICATION</scope>
</reference>
<evidence type="ECO:0000256" key="4">
    <source>
        <dbReference type="ARBA" id="ARBA00023186"/>
    </source>
</evidence>
<dbReference type="OMA" id="ENAGDYH"/>
<dbReference type="Gene3D" id="1.10.287.110">
    <property type="entry name" value="DnaJ domain"/>
    <property type="match status" value="1"/>
</dbReference>
<dbReference type="SMART" id="SM00271">
    <property type="entry name" value="DnaJ"/>
    <property type="match status" value="1"/>
</dbReference>
<evidence type="ECO:0000313" key="9">
    <source>
        <dbReference type="RefSeq" id="XP_055899936.1"/>
    </source>
</evidence>
<dbReference type="PANTHER" id="PTHR44027">
    <property type="entry name" value="DNAJ HOMOLOG SUBFAMILY C MEMBER 5 HOMOLOG"/>
    <property type="match status" value="1"/>
</dbReference>
<comment type="subcellular location">
    <subcellularLocation>
        <location evidence="1">Membrane</location>
        <topology evidence="1">Lipid-anchor</topology>
    </subcellularLocation>
</comment>
<evidence type="ECO:0000256" key="3">
    <source>
        <dbReference type="ARBA" id="ARBA00023139"/>
    </source>
</evidence>
<dbReference type="GeneID" id="106051302"/>
<keyword evidence="5" id="KW-0449">Lipoprotein</keyword>
<keyword evidence="8" id="KW-1185">Reference proteome</keyword>
<dbReference type="InterPro" id="IPR051434">
    <property type="entry name" value="DnaJ_C_subfamily_member5"/>
</dbReference>
<dbReference type="Proteomes" id="UP001165740">
    <property type="component" value="Chromosome 10"/>
</dbReference>
<feature type="domain" description="J" evidence="7">
    <location>
        <begin position="27"/>
        <end position="92"/>
    </location>
</feature>
<dbReference type="GO" id="GO:0005737">
    <property type="term" value="C:cytoplasm"/>
    <property type="evidence" value="ECO:0007669"/>
    <property type="project" value="UniProtKB-ARBA"/>
</dbReference>
<dbReference type="FunFam" id="1.10.287.110:FF:000017">
    <property type="entry name" value="dnaJ homolog subfamily C member 5"/>
    <property type="match status" value="1"/>
</dbReference>
<keyword evidence="2" id="KW-0472">Membrane</keyword>
<evidence type="ECO:0000259" key="7">
    <source>
        <dbReference type="PROSITE" id="PS50076"/>
    </source>
</evidence>
<accession>A0A9W3BKI7</accession>
<evidence type="ECO:0000256" key="6">
    <source>
        <dbReference type="SAM" id="MobiDB-lite"/>
    </source>
</evidence>
<proteinExistence type="predicted"/>
<dbReference type="PRINTS" id="PR00625">
    <property type="entry name" value="JDOMAIN"/>
</dbReference>
<keyword evidence="3" id="KW-0564">Palmitate</keyword>
<dbReference type="RefSeq" id="XP_055899936.1">
    <property type="nucleotide sequence ID" value="XM_056043961.1"/>
</dbReference>
<feature type="region of interest" description="Disordered" evidence="6">
    <location>
        <begin position="168"/>
        <end position="217"/>
    </location>
</feature>
<dbReference type="GO" id="GO:0016020">
    <property type="term" value="C:membrane"/>
    <property type="evidence" value="ECO:0007669"/>
    <property type="project" value="UniProtKB-SubCell"/>
</dbReference>
<feature type="compositionally biased region" description="Polar residues" evidence="6">
    <location>
        <begin position="202"/>
        <end position="213"/>
    </location>
</feature>
<organism evidence="8 9">
    <name type="scientific">Biomphalaria glabrata</name>
    <name type="common">Bloodfluke planorb</name>
    <name type="synonym">Freshwater snail</name>
    <dbReference type="NCBI Taxonomy" id="6526"/>
    <lineage>
        <taxon>Eukaryota</taxon>
        <taxon>Metazoa</taxon>
        <taxon>Spiralia</taxon>
        <taxon>Lophotrochozoa</taxon>
        <taxon>Mollusca</taxon>
        <taxon>Gastropoda</taxon>
        <taxon>Heterobranchia</taxon>
        <taxon>Euthyneura</taxon>
        <taxon>Panpulmonata</taxon>
        <taxon>Hygrophila</taxon>
        <taxon>Lymnaeoidea</taxon>
        <taxon>Planorbidae</taxon>
        <taxon>Biomphalaria</taxon>
    </lineage>
</organism>
<evidence type="ECO:0000313" key="8">
    <source>
        <dbReference type="Proteomes" id="UP001165740"/>
    </source>
</evidence>
<dbReference type="AlphaFoldDB" id="A0A9W3BKI7"/>
<dbReference type="CDD" id="cd06257">
    <property type="entry name" value="DnaJ"/>
    <property type="match status" value="1"/>
</dbReference>
<dbReference type="PROSITE" id="PS50076">
    <property type="entry name" value="DNAJ_2"/>
    <property type="match status" value="1"/>
</dbReference>
<dbReference type="SUPFAM" id="SSF46565">
    <property type="entry name" value="Chaperone J-domain"/>
    <property type="match status" value="1"/>
</dbReference>
<keyword evidence="4" id="KW-0143">Chaperone</keyword>
<dbReference type="PANTHER" id="PTHR44027:SF7">
    <property type="entry name" value="DNAJ HOMOLOG SUBFAMILY C MEMBER 5 HOMOLOG"/>
    <property type="match status" value="1"/>
</dbReference>
<name>A0A9W3BKI7_BIOGL</name>
<evidence type="ECO:0000256" key="1">
    <source>
        <dbReference type="ARBA" id="ARBA00004635"/>
    </source>
</evidence>
<dbReference type="InterPro" id="IPR001623">
    <property type="entry name" value="DnaJ_domain"/>
</dbReference>